<evidence type="ECO:0000256" key="2">
    <source>
        <dbReference type="ARBA" id="ARBA00004201"/>
    </source>
</evidence>
<dbReference type="FunFam" id="1.25.10.10:FF:000037">
    <property type="entry name" value="CCR4-NOT transcription complex subunit 9"/>
    <property type="match status" value="1"/>
</dbReference>
<keyword evidence="8" id="KW-0805">Transcription regulation</keyword>
<dbReference type="GO" id="GO:0031047">
    <property type="term" value="P:regulatory ncRNA-mediated gene silencing"/>
    <property type="evidence" value="ECO:0007669"/>
    <property type="project" value="UniProtKB-KW"/>
</dbReference>
<evidence type="ECO:0000256" key="13">
    <source>
        <dbReference type="ARBA" id="ARBA00030283"/>
    </source>
</evidence>
<dbReference type="Pfam" id="PF04078">
    <property type="entry name" value="Rcd1"/>
    <property type="match status" value="1"/>
</dbReference>
<proteinExistence type="inferred from homology"/>
<evidence type="ECO:0000256" key="4">
    <source>
        <dbReference type="ARBA" id="ARBA00014171"/>
    </source>
</evidence>
<keyword evidence="16" id="KW-1185">Reference proteome</keyword>
<dbReference type="Proteomes" id="UP000728185">
    <property type="component" value="Unassembled WGS sequence"/>
</dbReference>
<comment type="caution">
    <text evidence="15">The sequence shown here is derived from an EMBL/GenBank/DDBJ whole genome shotgun (WGS) entry which is preliminary data.</text>
</comment>
<dbReference type="GO" id="GO:0000932">
    <property type="term" value="C:P-body"/>
    <property type="evidence" value="ECO:0007669"/>
    <property type="project" value="UniProtKB-SubCell"/>
</dbReference>
<feature type="region of interest" description="Disordered" evidence="14">
    <location>
        <begin position="347"/>
        <end position="399"/>
    </location>
</feature>
<evidence type="ECO:0000256" key="14">
    <source>
        <dbReference type="SAM" id="MobiDB-lite"/>
    </source>
</evidence>
<sequence>MNNVAIAMTSSSVPSVQNPAIDMEDVYRWVSALTNVDTRESALLELCKIREHVPDLAPLLWHSCGSIAALLQEICAIYPYINPPRLNAHQSNRVCNALALLQCIASHPETRSDFLKANIPLYLYTFLNTNNPTRPFEYLRLTSLGVIGALVKTDEPEVIAFLLGSEIIPLCLVIMEFGSELSKTVATFIMQKILLDEVGLAYICQTHERFAHVAAVLGKVVIYLARDWSLRLMKHVIRCYLRLCDDPRARNALGQCLPQQLTDRTFSVQLENDLVTSRWLAQLLRRVSVAGPNANPTSTTSTITATNTTTSSGVNTNADATSGARNNVVFPTSVSTASLSATSTTTIANTVGPSSGMNTSNPGDTSASEKNTSESSASQSDTIQPSVSGETTGTAAAQS</sequence>
<evidence type="ECO:0000313" key="16">
    <source>
        <dbReference type="Proteomes" id="UP000728185"/>
    </source>
</evidence>
<evidence type="ECO:0000256" key="1">
    <source>
        <dbReference type="ARBA" id="ARBA00004123"/>
    </source>
</evidence>
<dbReference type="EMBL" id="LUCM01004419">
    <property type="protein sequence ID" value="KAA0194359.1"/>
    <property type="molecule type" value="Genomic_DNA"/>
</dbReference>
<dbReference type="Gene3D" id="1.25.10.10">
    <property type="entry name" value="Leucine-rich Repeat Variant"/>
    <property type="match status" value="1"/>
</dbReference>
<evidence type="ECO:0000256" key="10">
    <source>
        <dbReference type="ARBA" id="ARBA00023159"/>
    </source>
</evidence>
<reference evidence="15" key="1">
    <citation type="submission" date="2019-05" db="EMBL/GenBank/DDBJ databases">
        <title>Annotation for the trematode Fasciolopsis buski.</title>
        <authorList>
            <person name="Choi Y.-J."/>
        </authorList>
    </citation>
    <scope>NUCLEOTIDE SEQUENCE</scope>
    <source>
        <strain evidence="15">HT</strain>
        <tissue evidence="15">Whole worm</tissue>
    </source>
</reference>
<keyword evidence="6" id="KW-0678">Repressor</keyword>
<keyword evidence="10" id="KW-0010">Activator</keyword>
<keyword evidence="12" id="KW-0539">Nucleus</keyword>
<gene>
    <name evidence="15" type="ORF">FBUS_10924</name>
</gene>
<dbReference type="InterPro" id="IPR011989">
    <property type="entry name" value="ARM-like"/>
</dbReference>
<dbReference type="GO" id="GO:0006402">
    <property type="term" value="P:mRNA catabolic process"/>
    <property type="evidence" value="ECO:0007669"/>
    <property type="project" value="InterPro"/>
</dbReference>
<dbReference type="SUPFAM" id="SSF48371">
    <property type="entry name" value="ARM repeat"/>
    <property type="match status" value="1"/>
</dbReference>
<keyword evidence="7" id="KW-0810">Translation regulation</keyword>
<evidence type="ECO:0000256" key="12">
    <source>
        <dbReference type="ARBA" id="ARBA00023242"/>
    </source>
</evidence>
<evidence type="ECO:0000256" key="7">
    <source>
        <dbReference type="ARBA" id="ARBA00022845"/>
    </source>
</evidence>
<protein>
    <recommendedName>
        <fullName evidence="4">CCR4-NOT transcription complex subunit 9</fullName>
    </recommendedName>
    <alternativeName>
        <fullName evidence="13">Cell differentiation protein RQCD1 homolog</fullName>
    </alternativeName>
</protein>
<dbReference type="GO" id="GO:0030014">
    <property type="term" value="C:CCR4-NOT complex"/>
    <property type="evidence" value="ECO:0007669"/>
    <property type="project" value="InterPro"/>
</dbReference>
<comment type="similarity">
    <text evidence="3">Belongs to the CNOT9 family.</text>
</comment>
<feature type="region of interest" description="Disordered" evidence="14">
    <location>
        <begin position="291"/>
        <end position="324"/>
    </location>
</feature>
<dbReference type="AlphaFoldDB" id="A0A8E0RUS6"/>
<evidence type="ECO:0000256" key="6">
    <source>
        <dbReference type="ARBA" id="ARBA00022491"/>
    </source>
</evidence>
<dbReference type="InterPro" id="IPR016024">
    <property type="entry name" value="ARM-type_fold"/>
</dbReference>
<dbReference type="OrthoDB" id="1183224at2759"/>
<feature type="compositionally biased region" description="Low complexity" evidence="14">
    <location>
        <begin position="293"/>
        <end position="318"/>
    </location>
</feature>
<dbReference type="InterPro" id="IPR007216">
    <property type="entry name" value="CNOT9"/>
</dbReference>
<feature type="compositionally biased region" description="Polar residues" evidence="14">
    <location>
        <begin position="351"/>
        <end position="399"/>
    </location>
</feature>
<organism evidence="15 16">
    <name type="scientific">Fasciolopsis buskii</name>
    <dbReference type="NCBI Taxonomy" id="27845"/>
    <lineage>
        <taxon>Eukaryota</taxon>
        <taxon>Metazoa</taxon>
        <taxon>Spiralia</taxon>
        <taxon>Lophotrochozoa</taxon>
        <taxon>Platyhelminthes</taxon>
        <taxon>Trematoda</taxon>
        <taxon>Digenea</taxon>
        <taxon>Plagiorchiida</taxon>
        <taxon>Echinostomata</taxon>
        <taxon>Echinostomatoidea</taxon>
        <taxon>Fasciolidae</taxon>
        <taxon>Fasciolopsis</taxon>
    </lineage>
</organism>
<evidence type="ECO:0000256" key="8">
    <source>
        <dbReference type="ARBA" id="ARBA00023015"/>
    </source>
</evidence>
<keyword evidence="5" id="KW-0963">Cytoplasm</keyword>
<evidence type="ECO:0000256" key="5">
    <source>
        <dbReference type="ARBA" id="ARBA00022490"/>
    </source>
</evidence>
<evidence type="ECO:0000256" key="9">
    <source>
        <dbReference type="ARBA" id="ARBA00023158"/>
    </source>
</evidence>
<dbReference type="GO" id="GO:0005829">
    <property type="term" value="C:cytosol"/>
    <property type="evidence" value="ECO:0007669"/>
    <property type="project" value="UniProtKB-ARBA"/>
</dbReference>
<name>A0A8E0RUS6_9TREM</name>
<dbReference type="PANTHER" id="PTHR12262">
    <property type="entry name" value="CCR4-NOT TRANSCRIPTION COMPLEX SUBUNIT 9"/>
    <property type="match status" value="1"/>
</dbReference>
<keyword evidence="9" id="KW-0943">RNA-mediated gene silencing</keyword>
<keyword evidence="11" id="KW-0804">Transcription</keyword>
<dbReference type="GO" id="GO:0005634">
    <property type="term" value="C:nucleus"/>
    <property type="evidence" value="ECO:0007669"/>
    <property type="project" value="UniProtKB-SubCell"/>
</dbReference>
<evidence type="ECO:0000313" key="15">
    <source>
        <dbReference type="EMBL" id="KAA0194359.1"/>
    </source>
</evidence>
<evidence type="ECO:0000256" key="11">
    <source>
        <dbReference type="ARBA" id="ARBA00023163"/>
    </source>
</evidence>
<evidence type="ECO:0000256" key="3">
    <source>
        <dbReference type="ARBA" id="ARBA00006385"/>
    </source>
</evidence>
<dbReference type="GO" id="GO:0006417">
    <property type="term" value="P:regulation of translation"/>
    <property type="evidence" value="ECO:0007669"/>
    <property type="project" value="UniProtKB-KW"/>
</dbReference>
<accession>A0A8E0RUS6</accession>
<comment type="subcellular location">
    <subcellularLocation>
        <location evidence="2">Cytoplasm</location>
        <location evidence="2">P-body</location>
    </subcellularLocation>
    <subcellularLocation>
        <location evidence="1">Nucleus</location>
    </subcellularLocation>
</comment>